<feature type="transmembrane region" description="Helical" evidence="6">
    <location>
        <begin position="68"/>
        <end position="97"/>
    </location>
</feature>
<comment type="similarity">
    <text evidence="2">Belongs to the unc-93 family.</text>
</comment>
<dbReference type="Pfam" id="PF05978">
    <property type="entry name" value="UNC-93"/>
    <property type="match status" value="1"/>
</dbReference>
<feature type="transmembrane region" description="Helical" evidence="6">
    <location>
        <begin position="252"/>
        <end position="272"/>
    </location>
</feature>
<evidence type="ECO:0000256" key="3">
    <source>
        <dbReference type="ARBA" id="ARBA00022692"/>
    </source>
</evidence>
<evidence type="ECO:0008006" key="9">
    <source>
        <dbReference type="Google" id="ProtNLM"/>
    </source>
</evidence>
<evidence type="ECO:0000313" key="8">
    <source>
        <dbReference type="Proteomes" id="UP001432027"/>
    </source>
</evidence>
<feature type="transmembrane region" description="Helical" evidence="6">
    <location>
        <begin position="348"/>
        <end position="368"/>
    </location>
</feature>
<evidence type="ECO:0000256" key="2">
    <source>
        <dbReference type="ARBA" id="ARBA00009172"/>
    </source>
</evidence>
<proteinExistence type="inferred from homology"/>
<feature type="transmembrane region" description="Helical" evidence="6">
    <location>
        <begin position="6"/>
        <end position="25"/>
    </location>
</feature>
<gene>
    <name evidence="7" type="ORF">PENTCL1PPCAC_21579</name>
</gene>
<dbReference type="PANTHER" id="PTHR23294">
    <property type="entry name" value="ET TRANSLATION PRODUCT-RELATED"/>
    <property type="match status" value="1"/>
</dbReference>
<feature type="transmembrane region" description="Helical" evidence="6">
    <location>
        <begin position="423"/>
        <end position="440"/>
    </location>
</feature>
<dbReference type="EMBL" id="BTSX01000005">
    <property type="protein sequence ID" value="GMS99404.1"/>
    <property type="molecule type" value="Genomic_DNA"/>
</dbReference>
<dbReference type="InterPro" id="IPR051617">
    <property type="entry name" value="UNC-93-like_regulator"/>
</dbReference>
<feature type="transmembrane region" description="Helical" evidence="6">
    <location>
        <begin position="316"/>
        <end position="336"/>
    </location>
</feature>
<dbReference type="GO" id="GO:0016020">
    <property type="term" value="C:membrane"/>
    <property type="evidence" value="ECO:0007669"/>
    <property type="project" value="UniProtKB-SubCell"/>
</dbReference>
<organism evidence="7 8">
    <name type="scientific">Pristionchus entomophagus</name>
    <dbReference type="NCBI Taxonomy" id="358040"/>
    <lineage>
        <taxon>Eukaryota</taxon>
        <taxon>Metazoa</taxon>
        <taxon>Ecdysozoa</taxon>
        <taxon>Nematoda</taxon>
        <taxon>Chromadorea</taxon>
        <taxon>Rhabditida</taxon>
        <taxon>Rhabditina</taxon>
        <taxon>Diplogasteromorpha</taxon>
        <taxon>Diplogasteroidea</taxon>
        <taxon>Neodiplogasteridae</taxon>
        <taxon>Pristionchus</taxon>
    </lineage>
</organism>
<accession>A0AAV5TY46</accession>
<dbReference type="InterPro" id="IPR010291">
    <property type="entry name" value="Ion_channel_UNC-93"/>
</dbReference>
<protein>
    <recommendedName>
        <fullName evidence="9">Membrane transporter</fullName>
    </recommendedName>
</protein>
<dbReference type="Proteomes" id="UP001432027">
    <property type="component" value="Unassembled WGS sequence"/>
</dbReference>
<evidence type="ECO:0000256" key="4">
    <source>
        <dbReference type="ARBA" id="ARBA00022989"/>
    </source>
</evidence>
<evidence type="ECO:0000256" key="6">
    <source>
        <dbReference type="SAM" id="Phobius"/>
    </source>
</evidence>
<dbReference type="SUPFAM" id="SSF103473">
    <property type="entry name" value="MFS general substrate transporter"/>
    <property type="match status" value="1"/>
</dbReference>
<keyword evidence="4 6" id="KW-1133">Transmembrane helix</keyword>
<feature type="transmembrane region" description="Helical" evidence="6">
    <location>
        <begin position="284"/>
        <end position="304"/>
    </location>
</feature>
<evidence type="ECO:0000256" key="1">
    <source>
        <dbReference type="ARBA" id="ARBA00004141"/>
    </source>
</evidence>
<dbReference type="InterPro" id="IPR036259">
    <property type="entry name" value="MFS_trans_sf"/>
</dbReference>
<feature type="transmembrane region" description="Helical" evidence="6">
    <location>
        <begin position="103"/>
        <end position="121"/>
    </location>
</feature>
<feature type="transmembrane region" description="Helical" evidence="6">
    <location>
        <begin position="184"/>
        <end position="205"/>
    </location>
</feature>
<evidence type="ECO:0000313" key="7">
    <source>
        <dbReference type="EMBL" id="GMS99404.1"/>
    </source>
</evidence>
<dbReference type="Gene3D" id="1.20.1250.20">
    <property type="entry name" value="MFS general substrate transporter like domains"/>
    <property type="match status" value="1"/>
</dbReference>
<feature type="transmembrane region" description="Helical" evidence="6">
    <location>
        <begin position="142"/>
        <end position="164"/>
    </location>
</feature>
<keyword evidence="3 6" id="KW-0812">Transmembrane</keyword>
<keyword evidence="8" id="KW-1185">Reference proteome</keyword>
<sequence>MIDARYALITTIGLGIAHMCMYAGYRTGSLIVEPMLHSVHDRRPEEMDEDAGFYGEAIMNGFNMVGHIVAPAFLLLINAKWSMMIGSVAFTLSFAAYTLMNQYVIYVSRAVLGLIGAAFNAGQSLYIMQISTPLSIEKINGLEWALGTGLSTLLGGCIYIPMMLLDPNTDTTSSANLEYSDGQIRLIFGAFTVIGIISNVIFCFLPNRPVANSISSDAAVVEKRKNKTILSSLGLTLQSFFDPTVLQLTPHFLYVGWQNFVWLATYPTALQFTGSLSQDVLLPAFYGILFSLGSLLMGLLTAPLSRRITRFGQTPCLILAACLQLLCGILIVLSTPNRSTIEPNTDPSLLISPNVPIALAMGFLFGLLDGCNNTNRTVICASALPGRKDEIFGISRFYQALAGTVLLVCSPMLPMYWNLAIEAVLFIVGAAFYLRVCSVVNKRQQFAQSETDTSTLPEDSGSIASIIKEVDSNGNHI</sequence>
<dbReference type="AlphaFoldDB" id="A0AAV5TY46"/>
<feature type="transmembrane region" description="Helical" evidence="6">
    <location>
        <begin position="397"/>
        <end position="417"/>
    </location>
</feature>
<reference evidence="7" key="1">
    <citation type="submission" date="2023-10" db="EMBL/GenBank/DDBJ databases">
        <title>Genome assembly of Pristionchus species.</title>
        <authorList>
            <person name="Yoshida K."/>
            <person name="Sommer R.J."/>
        </authorList>
    </citation>
    <scope>NUCLEOTIDE SEQUENCE</scope>
    <source>
        <strain evidence="7">RS0144</strain>
    </source>
</reference>
<name>A0AAV5TY46_9BILA</name>
<evidence type="ECO:0000256" key="5">
    <source>
        <dbReference type="ARBA" id="ARBA00023136"/>
    </source>
</evidence>
<keyword evidence="5 6" id="KW-0472">Membrane</keyword>
<dbReference type="PANTHER" id="PTHR23294:SF18">
    <property type="entry name" value="UNC93-LIKE PROTEIN MFSD11"/>
    <property type="match status" value="1"/>
</dbReference>
<comment type="subcellular location">
    <subcellularLocation>
        <location evidence="1">Membrane</location>
        <topology evidence="1">Multi-pass membrane protein</topology>
    </subcellularLocation>
</comment>
<comment type="caution">
    <text evidence="7">The sequence shown here is derived from an EMBL/GenBank/DDBJ whole genome shotgun (WGS) entry which is preliminary data.</text>
</comment>